<accession>A0A914PWR1</accession>
<keyword evidence="1" id="KW-1185">Reference proteome</keyword>
<proteinExistence type="predicted"/>
<evidence type="ECO:0000313" key="1">
    <source>
        <dbReference type="Proteomes" id="UP000887578"/>
    </source>
</evidence>
<dbReference type="Proteomes" id="UP000887578">
    <property type="component" value="Unplaced"/>
</dbReference>
<protein>
    <submittedName>
        <fullName evidence="2">Uncharacterized protein</fullName>
    </submittedName>
</protein>
<sequence length="98" mass="10788">MPMPSPEAAVVNPNNYIPTIPSYSSVAKSGLPIQQPQLQSPAMAENPYKVVDDFLKELFNSAKANHVANFCYIDTSDDFHLSEYFPRSAATAFGKSFN</sequence>
<dbReference type="WBParaSite" id="PDA_v2.g23230.t1">
    <property type="protein sequence ID" value="PDA_v2.g23230.t1"/>
    <property type="gene ID" value="PDA_v2.g23230"/>
</dbReference>
<dbReference type="AlphaFoldDB" id="A0A914PWR1"/>
<organism evidence="1 2">
    <name type="scientific">Panagrolaimus davidi</name>
    <dbReference type="NCBI Taxonomy" id="227884"/>
    <lineage>
        <taxon>Eukaryota</taxon>
        <taxon>Metazoa</taxon>
        <taxon>Ecdysozoa</taxon>
        <taxon>Nematoda</taxon>
        <taxon>Chromadorea</taxon>
        <taxon>Rhabditida</taxon>
        <taxon>Tylenchina</taxon>
        <taxon>Panagrolaimomorpha</taxon>
        <taxon>Panagrolaimoidea</taxon>
        <taxon>Panagrolaimidae</taxon>
        <taxon>Panagrolaimus</taxon>
    </lineage>
</organism>
<evidence type="ECO:0000313" key="2">
    <source>
        <dbReference type="WBParaSite" id="PDA_v2.g23230.t1"/>
    </source>
</evidence>
<name>A0A914PWR1_9BILA</name>
<reference evidence="2" key="1">
    <citation type="submission" date="2022-11" db="UniProtKB">
        <authorList>
            <consortium name="WormBaseParasite"/>
        </authorList>
    </citation>
    <scope>IDENTIFICATION</scope>
</reference>